<dbReference type="GO" id="GO:0016829">
    <property type="term" value="F:lyase activity"/>
    <property type="evidence" value="ECO:0007669"/>
    <property type="project" value="UniProtKB-KW"/>
</dbReference>
<evidence type="ECO:0000259" key="14">
    <source>
        <dbReference type="Pfam" id="PF01058"/>
    </source>
</evidence>
<dbReference type="PRINTS" id="PR00614">
    <property type="entry name" value="NIHGNASESMLL"/>
</dbReference>
<feature type="domain" description="NADH:ubiquinone oxidoreductase-like 20kDa subunit" evidence="14">
    <location>
        <begin position="51"/>
        <end position="197"/>
    </location>
</feature>
<proteinExistence type="inferred from homology"/>
<dbReference type="GO" id="GO:0051538">
    <property type="term" value="F:3 iron, 4 sulfur cluster binding"/>
    <property type="evidence" value="ECO:0007669"/>
    <property type="project" value="UniProtKB-KW"/>
</dbReference>
<evidence type="ECO:0000256" key="11">
    <source>
        <dbReference type="ARBA" id="ARBA00023014"/>
    </source>
</evidence>
<feature type="binding site" evidence="13">
    <location>
        <position position="221"/>
    </location>
    <ligand>
        <name>[4Fe-4S] cluster</name>
        <dbReference type="ChEBI" id="CHEBI:49883"/>
        <label>2</label>
    </ligand>
</feature>
<comment type="cofactor">
    <cofactor evidence="2">
        <name>[4Fe-4S] cluster</name>
        <dbReference type="ChEBI" id="CHEBI:49883"/>
    </cofactor>
</comment>
<evidence type="ECO:0000256" key="8">
    <source>
        <dbReference type="ARBA" id="ARBA00022729"/>
    </source>
</evidence>
<dbReference type="EMBL" id="CP035108">
    <property type="protein sequence ID" value="QAR33212.1"/>
    <property type="molecule type" value="Genomic_DNA"/>
</dbReference>
<keyword evidence="11 13" id="KW-0411">Iron-sulfur</keyword>
<evidence type="ECO:0000256" key="9">
    <source>
        <dbReference type="ARBA" id="ARBA00023002"/>
    </source>
</evidence>
<accession>A0A3R5XXJ7</accession>
<feature type="binding site" evidence="13">
    <location>
        <position position="224"/>
    </location>
    <ligand>
        <name>[4Fe-4S] cluster</name>
        <dbReference type="ChEBI" id="CHEBI:49883"/>
        <label>2</label>
    </ligand>
</feature>
<evidence type="ECO:0000256" key="7">
    <source>
        <dbReference type="ARBA" id="ARBA00022723"/>
    </source>
</evidence>
<feature type="domain" description="Cytochrome-c3 hydrogenase C-terminal" evidence="15">
    <location>
        <begin position="216"/>
        <end position="294"/>
    </location>
</feature>
<feature type="binding site" evidence="13">
    <location>
        <position position="54"/>
    </location>
    <ligand>
        <name>[4Fe-4S] cluster</name>
        <dbReference type="ChEBI" id="CHEBI:49883"/>
        <label>1</label>
    </ligand>
</feature>
<dbReference type="GO" id="GO:0046872">
    <property type="term" value="F:metal ion binding"/>
    <property type="evidence" value="ECO:0007669"/>
    <property type="project" value="UniProtKB-KW"/>
</dbReference>
<keyword evidence="7 13" id="KW-0479">Metal-binding</keyword>
<dbReference type="Gene3D" id="3.40.50.700">
    <property type="entry name" value="NADH:ubiquinone oxidoreductase-like, 20kDa subunit"/>
    <property type="match status" value="1"/>
</dbReference>
<dbReference type="GO" id="GO:0016020">
    <property type="term" value="C:membrane"/>
    <property type="evidence" value="ECO:0007669"/>
    <property type="project" value="TreeGrafter"/>
</dbReference>
<dbReference type="KEGG" id="gtl:EP073_07285"/>
<dbReference type="GO" id="GO:0030313">
    <property type="term" value="C:cell envelope"/>
    <property type="evidence" value="ECO:0007669"/>
    <property type="project" value="UniProtKB-SubCell"/>
</dbReference>
<protein>
    <submittedName>
        <fullName evidence="16">Hyaluronate lyase</fullName>
    </submittedName>
</protein>
<sequence length="319" mass="35351">MLSRRDFLKRCRDISVMAFGADIFGADIAEGFMKIAASNRPLVSFIQGQSCTGCSISLTYGNETNFIDFIMKLIRLQVHPNLSFSQGESYLKMLDSVSEKGGHVLVVEGSIPVKMKKACMLGEHTLYDELKKHMEKASAIIACGSCSCFGGIPASGMNETGAVSVEKYMSMAGIKKPVVKIPGCPIQPDRFMGTVAYLIATGKLPAMKDGIPTQYFGELIHNNCTRFQYFSQDIYLDDFNKDKHACLLKKGCRGTITKADCPTRRWNGSVNVCVESNAPCIGCVNEKWPFTSDIYIEAKNVEDVPWSDFKKYSEKRGRK</sequence>
<reference evidence="16 17" key="1">
    <citation type="submission" date="2019-01" db="EMBL/GenBank/DDBJ databases">
        <title>Geovibrio thiophilus DSM 11263, complete genome.</title>
        <authorList>
            <person name="Spring S."/>
            <person name="Bunk B."/>
            <person name="Sproer C."/>
        </authorList>
    </citation>
    <scope>NUCLEOTIDE SEQUENCE [LARGE SCALE GENOMIC DNA]</scope>
    <source>
        <strain evidence="16 17">DSM 11263</strain>
    </source>
</reference>
<dbReference type="OrthoDB" id="9766729at2"/>
<keyword evidence="16" id="KW-0456">Lyase</keyword>
<dbReference type="PANTHER" id="PTHR30013:SF7">
    <property type="entry name" value="HYDROGENASE-2 SMALL CHAIN"/>
    <property type="match status" value="1"/>
</dbReference>
<dbReference type="GO" id="GO:0009061">
    <property type="term" value="P:anaerobic respiration"/>
    <property type="evidence" value="ECO:0007669"/>
    <property type="project" value="TreeGrafter"/>
</dbReference>
<dbReference type="Proteomes" id="UP000287502">
    <property type="component" value="Chromosome"/>
</dbReference>
<evidence type="ECO:0000256" key="3">
    <source>
        <dbReference type="ARBA" id="ARBA00004196"/>
    </source>
</evidence>
<dbReference type="Pfam" id="PF01058">
    <property type="entry name" value="Oxidored_q6"/>
    <property type="match status" value="1"/>
</dbReference>
<dbReference type="InterPro" id="IPR037024">
    <property type="entry name" value="NiFe_Hase_small_N_sf"/>
</dbReference>
<evidence type="ECO:0000256" key="10">
    <source>
        <dbReference type="ARBA" id="ARBA00023004"/>
    </source>
</evidence>
<keyword evidence="9" id="KW-0560">Oxidoreductase</keyword>
<evidence type="ECO:0000256" key="13">
    <source>
        <dbReference type="PIRSR" id="PIRSR000310-1"/>
    </source>
</evidence>
<evidence type="ECO:0000256" key="1">
    <source>
        <dbReference type="ARBA" id="ARBA00001927"/>
    </source>
</evidence>
<dbReference type="InterPro" id="IPR001821">
    <property type="entry name" value="NiFe_hydrogenase_ssu"/>
</dbReference>
<evidence type="ECO:0000256" key="12">
    <source>
        <dbReference type="ARBA" id="ARBA00023291"/>
    </source>
</evidence>
<dbReference type="PIRSF" id="PIRSF000310">
    <property type="entry name" value="NiFe_hyd_ssu"/>
    <property type="match status" value="1"/>
</dbReference>
<comment type="cofactor">
    <cofactor evidence="1">
        <name>[3Fe-4S] cluster</name>
        <dbReference type="ChEBI" id="CHEBI:21137"/>
    </cofactor>
</comment>
<keyword evidence="12 13" id="KW-0003">3Fe-4S</keyword>
<comment type="similarity">
    <text evidence="4">Belongs to the [NiFe]/[NiFeSe] hydrogenase small subunit family.</text>
</comment>
<dbReference type="NCBIfam" id="TIGR00391">
    <property type="entry name" value="hydA"/>
    <property type="match status" value="1"/>
</dbReference>
<dbReference type="GO" id="GO:0009375">
    <property type="term" value="C:ferredoxin hydrogenase complex"/>
    <property type="evidence" value="ECO:0007669"/>
    <property type="project" value="InterPro"/>
</dbReference>
<feature type="binding site" evidence="13">
    <location>
        <position position="184"/>
    </location>
    <ligand>
        <name>[4Fe-4S] cluster</name>
        <dbReference type="ChEBI" id="CHEBI:49883"/>
        <label>1</label>
    </ligand>
</feature>
<dbReference type="GO" id="GO:0044569">
    <property type="term" value="C:[Ni-Fe] hydrogenase complex"/>
    <property type="evidence" value="ECO:0007669"/>
    <property type="project" value="TreeGrafter"/>
</dbReference>
<dbReference type="InterPro" id="IPR006137">
    <property type="entry name" value="NADH_UbQ_OxRdtase-like_20kDa"/>
</dbReference>
<evidence type="ECO:0000256" key="2">
    <source>
        <dbReference type="ARBA" id="ARBA00001966"/>
    </source>
</evidence>
<keyword evidence="17" id="KW-1185">Reference proteome</keyword>
<keyword evidence="10 13" id="KW-0408">Iron</keyword>
<organism evidence="16 17">
    <name type="scientific">Geovibrio thiophilus</name>
    <dbReference type="NCBI Taxonomy" id="139438"/>
    <lineage>
        <taxon>Bacteria</taxon>
        <taxon>Pseudomonadati</taxon>
        <taxon>Deferribacterota</taxon>
        <taxon>Deferribacteres</taxon>
        <taxon>Deferribacterales</taxon>
        <taxon>Geovibrionaceae</taxon>
        <taxon>Geovibrio</taxon>
    </lineage>
</organism>
<dbReference type="InterPro" id="IPR037148">
    <property type="entry name" value="NiFe-Hase_small_C_sf"/>
</dbReference>
<feature type="binding site" evidence="13">
    <location>
        <position position="280"/>
    </location>
    <ligand>
        <name>[3Fe-4S] cluster</name>
        <dbReference type="ChEBI" id="CHEBI:21137"/>
    </ligand>
</feature>
<dbReference type="GO" id="GO:0009055">
    <property type="term" value="F:electron transfer activity"/>
    <property type="evidence" value="ECO:0007669"/>
    <property type="project" value="TreeGrafter"/>
</dbReference>
<dbReference type="GO" id="GO:0008901">
    <property type="term" value="F:ferredoxin hydrogenase activity"/>
    <property type="evidence" value="ECO:0007669"/>
    <property type="project" value="InterPro"/>
</dbReference>
<feature type="binding site" evidence="13">
    <location>
        <position position="51"/>
    </location>
    <ligand>
        <name>[4Fe-4S] cluster</name>
        <dbReference type="ChEBI" id="CHEBI:49883"/>
        <label>1</label>
    </ligand>
</feature>
<evidence type="ECO:0000313" key="17">
    <source>
        <dbReference type="Proteomes" id="UP000287502"/>
    </source>
</evidence>
<feature type="binding site" evidence="13">
    <location>
        <position position="283"/>
    </location>
    <ligand>
        <name>[3Fe-4S] cluster</name>
        <dbReference type="ChEBI" id="CHEBI:21137"/>
    </ligand>
</feature>
<gene>
    <name evidence="16" type="ORF">EP073_07285</name>
</gene>
<feature type="binding site" evidence="13">
    <location>
        <position position="261"/>
    </location>
    <ligand>
        <name>[3Fe-4S] cluster</name>
        <dbReference type="ChEBI" id="CHEBI:21137"/>
    </ligand>
</feature>
<dbReference type="InterPro" id="IPR027394">
    <property type="entry name" value="Cytochrome-c3_hydrogenase_C"/>
</dbReference>
<dbReference type="GO" id="GO:0051539">
    <property type="term" value="F:4 iron, 4 sulfur cluster binding"/>
    <property type="evidence" value="ECO:0007669"/>
    <property type="project" value="UniProtKB-KW"/>
</dbReference>
<dbReference type="SUPFAM" id="SSF56770">
    <property type="entry name" value="HydA/Nqo6-like"/>
    <property type="match status" value="1"/>
</dbReference>
<dbReference type="PANTHER" id="PTHR30013">
    <property type="entry name" value="NIFE / NIFESE HYDROGENASE SMALL SUBUNIT FAMILY MEMBER"/>
    <property type="match status" value="1"/>
</dbReference>
<evidence type="ECO:0000256" key="6">
    <source>
        <dbReference type="ARBA" id="ARBA00022485"/>
    </source>
</evidence>
<name>A0A3R5XXJ7_9BACT</name>
<feature type="binding site" evidence="13">
    <location>
        <position position="246"/>
    </location>
    <ligand>
        <name>[4Fe-4S] cluster</name>
        <dbReference type="ChEBI" id="CHEBI:49883"/>
        <label>2</label>
    </ligand>
</feature>
<evidence type="ECO:0000256" key="4">
    <source>
        <dbReference type="ARBA" id="ARBA00006605"/>
    </source>
</evidence>
<dbReference type="AlphaFoldDB" id="A0A3R5XXJ7"/>
<comment type="subcellular location">
    <subcellularLocation>
        <location evidence="3">Cell envelope</location>
    </subcellularLocation>
</comment>
<dbReference type="RefSeq" id="WP_128466498.1">
    <property type="nucleotide sequence ID" value="NZ_CP035108.1"/>
</dbReference>
<keyword evidence="6 13" id="KW-0004">4Fe-4S</keyword>
<comment type="subunit">
    <text evidence="5">Heterodimer of a large and a small subunit.</text>
</comment>
<evidence type="ECO:0000313" key="16">
    <source>
        <dbReference type="EMBL" id="QAR33212.1"/>
    </source>
</evidence>
<dbReference type="Gene3D" id="4.10.480.10">
    <property type="entry name" value="Cytochrome-c3 hydrogenase, C-terminal domain"/>
    <property type="match status" value="1"/>
</dbReference>
<dbReference type="Pfam" id="PF14720">
    <property type="entry name" value="NiFe_hyd_SSU_C"/>
    <property type="match status" value="1"/>
</dbReference>
<feature type="binding site" evidence="13">
    <location>
        <position position="146"/>
    </location>
    <ligand>
        <name>[4Fe-4S] cluster</name>
        <dbReference type="ChEBI" id="CHEBI:49883"/>
        <label>1</label>
    </ligand>
</feature>
<keyword evidence="8" id="KW-0732">Signal</keyword>
<evidence type="ECO:0000256" key="5">
    <source>
        <dbReference type="ARBA" id="ARBA00011771"/>
    </source>
</evidence>
<evidence type="ECO:0000259" key="15">
    <source>
        <dbReference type="Pfam" id="PF14720"/>
    </source>
</evidence>
<feature type="binding site" evidence="13">
    <location>
        <position position="252"/>
    </location>
    <ligand>
        <name>[4Fe-4S] cluster</name>
        <dbReference type="ChEBI" id="CHEBI:49883"/>
        <label>2</label>
    </ligand>
</feature>